<dbReference type="EMBL" id="CM001441">
    <property type="protein sequence ID" value="EHQ90763.1"/>
    <property type="molecule type" value="Genomic_DNA"/>
</dbReference>
<accession>H5XWW4</accession>
<evidence type="ECO:0000313" key="2">
    <source>
        <dbReference type="EMBL" id="EHQ90763.1"/>
    </source>
</evidence>
<dbReference type="STRING" id="768710.DesyoDRAFT_3777"/>
<dbReference type="HOGENOM" id="CLU_1335738_0_0_9"/>
<dbReference type="Proteomes" id="UP000005104">
    <property type="component" value="Chromosome"/>
</dbReference>
<sequence>MRKLLLLTMLFFLPISLVTGCAPQQSELMSDDVEVMIQIVPFSSVCEYRTYFGLNHLDDKYSHPDDKHTVLSQKTKQVIISWELNPEIRANDLNRLYYGPYIIIILPKDEWEYADTTHIAGNSFRRTFNSEIVTNILKDYPEYNWASLETFGWFFHAKSFDQETIHVAFKKRTDSSDEGQSIVAYYIYFDPITKHGWAKKIGKTII</sequence>
<reference evidence="2 3" key="1">
    <citation type="submission" date="2011-11" db="EMBL/GenBank/DDBJ databases">
        <title>The Noncontiguous Finished genome of Desulfosporosinus youngiae DSM 17734.</title>
        <authorList>
            <consortium name="US DOE Joint Genome Institute (JGI-PGF)"/>
            <person name="Lucas S."/>
            <person name="Han J."/>
            <person name="Lapidus A."/>
            <person name="Cheng J.-F."/>
            <person name="Goodwin L."/>
            <person name="Pitluck S."/>
            <person name="Peters L."/>
            <person name="Ovchinnikova G."/>
            <person name="Lu M."/>
            <person name="Land M.L."/>
            <person name="Hauser L."/>
            <person name="Pester M."/>
            <person name="Spring S."/>
            <person name="Ollivier B."/>
            <person name="Rattei T."/>
            <person name="Klenk H.-P."/>
            <person name="Wagner M."/>
            <person name="Loy A."/>
            <person name="Woyke T.J."/>
        </authorList>
    </citation>
    <scope>NUCLEOTIDE SEQUENCE [LARGE SCALE GENOMIC DNA]</scope>
    <source>
        <strain evidence="2 3">DSM 17734</strain>
    </source>
</reference>
<keyword evidence="3" id="KW-1185">Reference proteome</keyword>
<evidence type="ECO:0000256" key="1">
    <source>
        <dbReference type="SAM" id="SignalP"/>
    </source>
</evidence>
<protein>
    <recommendedName>
        <fullName evidence="4">Lipoprotein</fullName>
    </recommendedName>
</protein>
<dbReference type="OrthoDB" id="9824524at2"/>
<keyword evidence="1" id="KW-0732">Signal</keyword>
<proteinExistence type="predicted"/>
<feature type="signal peptide" evidence="1">
    <location>
        <begin position="1"/>
        <end position="21"/>
    </location>
</feature>
<feature type="chain" id="PRO_5038871447" description="Lipoprotein" evidence="1">
    <location>
        <begin position="22"/>
        <end position="206"/>
    </location>
</feature>
<gene>
    <name evidence="2" type="ORF">DesyoDRAFT_3777</name>
</gene>
<evidence type="ECO:0000313" key="3">
    <source>
        <dbReference type="Proteomes" id="UP000005104"/>
    </source>
</evidence>
<dbReference type="PROSITE" id="PS51257">
    <property type="entry name" value="PROKAR_LIPOPROTEIN"/>
    <property type="match status" value="1"/>
</dbReference>
<dbReference type="RefSeq" id="WP_007785332.1">
    <property type="nucleotide sequence ID" value="NZ_CM001441.1"/>
</dbReference>
<name>H5XWW4_9FIRM</name>
<organism evidence="2 3">
    <name type="scientific">Desulfosporosinus youngiae DSM 17734</name>
    <dbReference type="NCBI Taxonomy" id="768710"/>
    <lineage>
        <taxon>Bacteria</taxon>
        <taxon>Bacillati</taxon>
        <taxon>Bacillota</taxon>
        <taxon>Clostridia</taxon>
        <taxon>Eubacteriales</taxon>
        <taxon>Desulfitobacteriaceae</taxon>
        <taxon>Desulfosporosinus</taxon>
    </lineage>
</organism>
<dbReference type="AlphaFoldDB" id="H5XWW4"/>
<evidence type="ECO:0008006" key="4">
    <source>
        <dbReference type="Google" id="ProtNLM"/>
    </source>
</evidence>